<dbReference type="GO" id="GO:0005829">
    <property type="term" value="C:cytosol"/>
    <property type="evidence" value="ECO:0007669"/>
    <property type="project" value="TreeGrafter"/>
</dbReference>
<dbReference type="InterPro" id="IPR036390">
    <property type="entry name" value="WH_DNA-bd_sf"/>
</dbReference>
<dbReference type="Proteomes" id="UP000673975">
    <property type="component" value="Unassembled WGS sequence"/>
</dbReference>
<dbReference type="GO" id="GO:0003700">
    <property type="term" value="F:DNA-binding transcription factor activity"/>
    <property type="evidence" value="ECO:0007669"/>
    <property type="project" value="TreeGrafter"/>
</dbReference>
<gene>
    <name evidence="1" type="ORF">NATSA_03225</name>
</gene>
<dbReference type="NCBIfam" id="TIGR00738">
    <property type="entry name" value="rrf2_super"/>
    <property type="match status" value="1"/>
</dbReference>
<reference evidence="1" key="1">
    <citation type="submission" date="2021-02" db="EMBL/GenBank/DDBJ databases">
        <title>Natronogracilivirga saccharolytica gen. nov. sp. nov. a new anaerobic, haloalkiliphilic carbohydrate-fermenting bacterium from soda lake and proposing of Cyclonatronumiaceae fam. nov. in the phylum Balneolaeota.</title>
        <authorList>
            <person name="Zhilina T.N."/>
            <person name="Sorokin D.Y."/>
            <person name="Zavarzina D.G."/>
            <person name="Toshchakov S.V."/>
            <person name="Kublanov I.V."/>
        </authorList>
    </citation>
    <scope>NUCLEOTIDE SEQUENCE</scope>
    <source>
        <strain evidence="1">Z-1702</strain>
    </source>
</reference>
<name>A0A8J7RRK7_9BACT</name>
<dbReference type="PROSITE" id="PS51197">
    <property type="entry name" value="HTH_RRF2_2"/>
    <property type="match status" value="1"/>
</dbReference>
<dbReference type="InterPro" id="IPR000944">
    <property type="entry name" value="Tscrpt_reg_Rrf2"/>
</dbReference>
<dbReference type="EMBL" id="JAFIDN010000002">
    <property type="protein sequence ID" value="MBP3191667.1"/>
    <property type="molecule type" value="Genomic_DNA"/>
</dbReference>
<dbReference type="Pfam" id="PF02082">
    <property type="entry name" value="Rrf2"/>
    <property type="match status" value="1"/>
</dbReference>
<protein>
    <submittedName>
        <fullName evidence="1">Rrf2 family transcriptional regulator</fullName>
    </submittedName>
</protein>
<dbReference type="PANTHER" id="PTHR33221">
    <property type="entry name" value="WINGED HELIX-TURN-HELIX TRANSCRIPTIONAL REGULATOR, RRF2 FAMILY"/>
    <property type="match status" value="1"/>
</dbReference>
<accession>A0A8J7RRK7</accession>
<dbReference type="SUPFAM" id="SSF46785">
    <property type="entry name" value="Winged helix' DNA-binding domain"/>
    <property type="match status" value="1"/>
</dbReference>
<evidence type="ECO:0000313" key="1">
    <source>
        <dbReference type="EMBL" id="MBP3191667.1"/>
    </source>
</evidence>
<proteinExistence type="predicted"/>
<comment type="caution">
    <text evidence="1">The sequence shown here is derived from an EMBL/GenBank/DDBJ whole genome shotgun (WGS) entry which is preliminary data.</text>
</comment>
<sequence length="154" mass="17538">MHFSKASTYGIRSVAYIAAHKEKDVVSIRELSEQLDIPAAFLTKVMQRLASGYIVKTMRGHGGGVSLDKPSSEITLKEIITAIDGEEAFDRFWLGLSEKHMELVPEFRAKWQNLNNNISDFFSNTRLTELYPSEEKSEHKPIDLPASFFNPYLR</sequence>
<dbReference type="Gene3D" id="1.10.10.10">
    <property type="entry name" value="Winged helix-like DNA-binding domain superfamily/Winged helix DNA-binding domain"/>
    <property type="match status" value="1"/>
</dbReference>
<dbReference type="InterPro" id="IPR036388">
    <property type="entry name" value="WH-like_DNA-bd_sf"/>
</dbReference>
<keyword evidence="2" id="KW-1185">Reference proteome</keyword>
<evidence type="ECO:0000313" key="2">
    <source>
        <dbReference type="Proteomes" id="UP000673975"/>
    </source>
</evidence>
<dbReference type="RefSeq" id="WP_210510359.1">
    <property type="nucleotide sequence ID" value="NZ_JAFIDN010000002.1"/>
</dbReference>
<dbReference type="AlphaFoldDB" id="A0A8J7RRK7"/>
<dbReference type="PANTHER" id="PTHR33221:SF2">
    <property type="entry name" value="TRANSCRIPTIONAL REGULATOR"/>
    <property type="match status" value="1"/>
</dbReference>
<organism evidence="1 2">
    <name type="scientific">Natronogracilivirga saccharolytica</name>
    <dbReference type="NCBI Taxonomy" id="2812953"/>
    <lineage>
        <taxon>Bacteria</taxon>
        <taxon>Pseudomonadati</taxon>
        <taxon>Balneolota</taxon>
        <taxon>Balneolia</taxon>
        <taxon>Balneolales</taxon>
        <taxon>Cyclonatronaceae</taxon>
        <taxon>Natronogracilivirga</taxon>
    </lineage>
</organism>